<dbReference type="Gene3D" id="1.10.260.40">
    <property type="entry name" value="lambda repressor-like DNA-binding domains"/>
    <property type="match status" value="1"/>
</dbReference>
<dbReference type="InterPro" id="IPR010982">
    <property type="entry name" value="Lambda_DNA-bd_dom_sf"/>
</dbReference>
<protein>
    <submittedName>
        <fullName evidence="2">Helix-turn-helix transcriptional regulator</fullName>
    </submittedName>
</protein>
<proteinExistence type="predicted"/>
<evidence type="ECO:0000313" key="3">
    <source>
        <dbReference type="Proteomes" id="UP000761264"/>
    </source>
</evidence>
<dbReference type="SUPFAM" id="SSF47413">
    <property type="entry name" value="lambda repressor-like DNA-binding domains"/>
    <property type="match status" value="1"/>
</dbReference>
<dbReference type="GO" id="GO:0003677">
    <property type="term" value="F:DNA binding"/>
    <property type="evidence" value="ECO:0007669"/>
    <property type="project" value="InterPro"/>
</dbReference>
<accession>A0A967EZN6</accession>
<dbReference type="CDD" id="cd00093">
    <property type="entry name" value="HTH_XRE"/>
    <property type="match status" value="1"/>
</dbReference>
<evidence type="ECO:0000313" key="2">
    <source>
        <dbReference type="EMBL" id="NIA70352.1"/>
    </source>
</evidence>
<dbReference type="EMBL" id="JAAQPH010000013">
    <property type="protein sequence ID" value="NIA70352.1"/>
    <property type="molecule type" value="Genomic_DNA"/>
</dbReference>
<dbReference type="AlphaFoldDB" id="A0A967EZN6"/>
<reference evidence="2" key="1">
    <citation type="submission" date="2020-03" db="EMBL/GenBank/DDBJ databases">
        <title>Genome of Pelagibius litoralis DSM 21314T.</title>
        <authorList>
            <person name="Wang G."/>
        </authorList>
    </citation>
    <scope>NUCLEOTIDE SEQUENCE</scope>
    <source>
        <strain evidence="2">DSM 21314</strain>
    </source>
</reference>
<name>A0A967EZN6_9PROT</name>
<organism evidence="2 3">
    <name type="scientific">Pelagibius litoralis</name>
    <dbReference type="NCBI Taxonomy" id="374515"/>
    <lineage>
        <taxon>Bacteria</taxon>
        <taxon>Pseudomonadati</taxon>
        <taxon>Pseudomonadota</taxon>
        <taxon>Alphaproteobacteria</taxon>
        <taxon>Rhodospirillales</taxon>
        <taxon>Rhodovibrionaceae</taxon>
        <taxon>Pelagibius</taxon>
    </lineage>
</organism>
<comment type="caution">
    <text evidence="2">The sequence shown here is derived from an EMBL/GenBank/DDBJ whole genome shotgun (WGS) entry which is preliminary data.</text>
</comment>
<dbReference type="InterPro" id="IPR001387">
    <property type="entry name" value="Cro/C1-type_HTH"/>
</dbReference>
<keyword evidence="3" id="KW-1185">Reference proteome</keyword>
<evidence type="ECO:0000259" key="1">
    <source>
        <dbReference type="PROSITE" id="PS50943"/>
    </source>
</evidence>
<gene>
    <name evidence="2" type="ORF">HBA54_17230</name>
</gene>
<sequence>MLNMSQWDLAEAAGIARSTVAEFERGARVPISNNLQAMRDALEAAGVAFIEADGSAGPGVRLRK</sequence>
<dbReference type="Pfam" id="PF01381">
    <property type="entry name" value="HTH_3"/>
    <property type="match status" value="1"/>
</dbReference>
<feature type="domain" description="HTH cro/C1-type" evidence="1">
    <location>
        <begin position="2"/>
        <end position="49"/>
    </location>
</feature>
<dbReference type="PROSITE" id="PS50943">
    <property type="entry name" value="HTH_CROC1"/>
    <property type="match status" value="1"/>
</dbReference>
<dbReference type="Proteomes" id="UP000761264">
    <property type="component" value="Unassembled WGS sequence"/>
</dbReference>